<organism evidence="2 3">
    <name type="scientific">Armillaria borealis</name>
    <dbReference type="NCBI Taxonomy" id="47425"/>
    <lineage>
        <taxon>Eukaryota</taxon>
        <taxon>Fungi</taxon>
        <taxon>Dikarya</taxon>
        <taxon>Basidiomycota</taxon>
        <taxon>Agaricomycotina</taxon>
        <taxon>Agaricomycetes</taxon>
        <taxon>Agaricomycetidae</taxon>
        <taxon>Agaricales</taxon>
        <taxon>Marasmiineae</taxon>
        <taxon>Physalacriaceae</taxon>
        <taxon>Armillaria</taxon>
    </lineage>
</organism>
<proteinExistence type="predicted"/>
<evidence type="ECO:0000313" key="2">
    <source>
        <dbReference type="EMBL" id="KAK0435908.1"/>
    </source>
</evidence>
<feature type="region of interest" description="Disordered" evidence="1">
    <location>
        <begin position="139"/>
        <end position="168"/>
    </location>
</feature>
<evidence type="ECO:0000313" key="3">
    <source>
        <dbReference type="Proteomes" id="UP001175226"/>
    </source>
</evidence>
<reference evidence="2" key="1">
    <citation type="submission" date="2023-06" db="EMBL/GenBank/DDBJ databases">
        <authorList>
            <consortium name="Lawrence Berkeley National Laboratory"/>
            <person name="Ahrendt S."/>
            <person name="Sahu N."/>
            <person name="Indic B."/>
            <person name="Wong-Bajracharya J."/>
            <person name="Merenyi Z."/>
            <person name="Ke H.-M."/>
            <person name="Monk M."/>
            <person name="Kocsube S."/>
            <person name="Drula E."/>
            <person name="Lipzen A."/>
            <person name="Balint B."/>
            <person name="Henrissat B."/>
            <person name="Andreopoulos B."/>
            <person name="Martin F.M."/>
            <person name="Harder C.B."/>
            <person name="Rigling D."/>
            <person name="Ford K.L."/>
            <person name="Foster G.D."/>
            <person name="Pangilinan J."/>
            <person name="Papanicolaou A."/>
            <person name="Barry K."/>
            <person name="LaButti K."/>
            <person name="Viragh M."/>
            <person name="Koriabine M."/>
            <person name="Yan M."/>
            <person name="Riley R."/>
            <person name="Champramary S."/>
            <person name="Plett K.L."/>
            <person name="Tsai I.J."/>
            <person name="Slot J."/>
            <person name="Sipos G."/>
            <person name="Plett J."/>
            <person name="Nagy L.G."/>
            <person name="Grigoriev I.V."/>
        </authorList>
    </citation>
    <scope>NUCLEOTIDE SEQUENCE</scope>
    <source>
        <strain evidence="2">FPL87.14</strain>
    </source>
</reference>
<sequence length="370" mass="40721">MLEEHFYIICGLDHLLNDSLATTKAWNNTYRRLLAHTVLIAQLHTSHESNKHVWTESETNNMLGERLNLKPRRGGRALRSEISVEVDMVVKVGDSGVGAERDRNSTIWELDDEEGDASLSKEGGRCQCKGSVVTGVGMDDDDSIGLDKGTADGNTGTHGRPHRPTGLPVQSPSIAAVICYVGPIFGTGIGSSVVDGRPLQVGISSMAWKQQTPYPRNDADAFSSARVVADMGHPNAANSSLTQPCHVCAIWPTEHGFRRIKLARGTMTQAWILILLQGYIARIVCIKTRTARSCTGIIVYASACWFFRRWTGTSLYGTSRVALDSGSENYVAVLGVTIYATRWCGIPWRWFERDSGVISQTFRNFTLHHL</sequence>
<accession>A0AA39J4G7</accession>
<dbReference type="AlphaFoldDB" id="A0AA39J4G7"/>
<keyword evidence="3" id="KW-1185">Reference proteome</keyword>
<dbReference type="EMBL" id="JAUEPT010000059">
    <property type="protein sequence ID" value="KAK0435908.1"/>
    <property type="molecule type" value="Genomic_DNA"/>
</dbReference>
<gene>
    <name evidence="2" type="ORF">EV421DRAFT_1739963</name>
</gene>
<evidence type="ECO:0000256" key="1">
    <source>
        <dbReference type="SAM" id="MobiDB-lite"/>
    </source>
</evidence>
<dbReference type="Proteomes" id="UP001175226">
    <property type="component" value="Unassembled WGS sequence"/>
</dbReference>
<comment type="caution">
    <text evidence="2">The sequence shown here is derived from an EMBL/GenBank/DDBJ whole genome shotgun (WGS) entry which is preliminary data.</text>
</comment>
<name>A0AA39J4G7_9AGAR</name>
<protein>
    <submittedName>
        <fullName evidence="2">Uncharacterized protein</fullName>
    </submittedName>
</protein>